<evidence type="ECO:0000259" key="1">
    <source>
        <dbReference type="Pfam" id="PF01636"/>
    </source>
</evidence>
<sequence length="365" mass="40256">MDGEAVARFLAEHLPLFSGSEGSMQATPSHDTEWHRVYFVGDGQAKVVVSIPSWFGTEVLSKTLAEEALAGLGPRHLATLRCEDQVLLVNEFFEGGTLKPADLNADVLAKVGSLYAQLHQVDIAWFDPVRQKLLEEQVLSSSDCNWAFCLWVLPRFLRLVPEANKQELQAQGVDWGYIEAEIKGLPTCPELPAGGVTTRCVCVHGDAHLGNIMWHQGNLRLIDFDMTAPGPAGADLAYIALMLFRCGFSVDAILDIDSQRQFASAYLKESGSPSTDGDVDAFLLDMHRWSYVGLLQMGLLCAVLMHNEGNPGKRELMKQRGPVLLHPRFLAKAKEVMQMAPSDKSLAKQLLTQGLFFTTESAWRS</sequence>
<accession>A0A812J6D7</accession>
<dbReference type="EMBL" id="CAJNIZ010001747">
    <property type="protein sequence ID" value="CAE7198607.1"/>
    <property type="molecule type" value="Genomic_DNA"/>
</dbReference>
<organism evidence="2 3">
    <name type="scientific">Symbiodinium pilosum</name>
    <name type="common">Dinoflagellate</name>
    <dbReference type="NCBI Taxonomy" id="2952"/>
    <lineage>
        <taxon>Eukaryota</taxon>
        <taxon>Sar</taxon>
        <taxon>Alveolata</taxon>
        <taxon>Dinophyceae</taxon>
        <taxon>Suessiales</taxon>
        <taxon>Symbiodiniaceae</taxon>
        <taxon>Symbiodinium</taxon>
    </lineage>
</organism>
<reference evidence="2" key="1">
    <citation type="submission" date="2021-02" db="EMBL/GenBank/DDBJ databases">
        <authorList>
            <person name="Dougan E. K."/>
            <person name="Rhodes N."/>
            <person name="Thang M."/>
            <person name="Chan C."/>
        </authorList>
    </citation>
    <scope>NUCLEOTIDE SEQUENCE</scope>
</reference>
<dbReference type="SUPFAM" id="SSF56112">
    <property type="entry name" value="Protein kinase-like (PK-like)"/>
    <property type="match status" value="1"/>
</dbReference>
<feature type="domain" description="Aminoglycoside phosphotransferase" evidence="1">
    <location>
        <begin position="86"/>
        <end position="244"/>
    </location>
</feature>
<comment type="caution">
    <text evidence="2">The sequence shown here is derived from an EMBL/GenBank/DDBJ whole genome shotgun (WGS) entry which is preliminary data.</text>
</comment>
<dbReference type="InterPro" id="IPR011009">
    <property type="entry name" value="Kinase-like_dom_sf"/>
</dbReference>
<evidence type="ECO:0000313" key="2">
    <source>
        <dbReference type="EMBL" id="CAE7198607.1"/>
    </source>
</evidence>
<dbReference type="OrthoDB" id="409219at2759"/>
<proteinExistence type="predicted"/>
<dbReference type="Gene3D" id="3.90.1200.10">
    <property type="match status" value="1"/>
</dbReference>
<keyword evidence="3" id="KW-1185">Reference proteome</keyword>
<dbReference type="InterPro" id="IPR002575">
    <property type="entry name" value="Aminoglycoside_PTrfase"/>
</dbReference>
<gene>
    <name evidence="2" type="ORF">SPIL2461_LOCUS1725</name>
</gene>
<name>A0A812J6D7_SYMPI</name>
<evidence type="ECO:0000313" key="3">
    <source>
        <dbReference type="Proteomes" id="UP000649617"/>
    </source>
</evidence>
<dbReference type="Pfam" id="PF01636">
    <property type="entry name" value="APH"/>
    <property type="match status" value="1"/>
</dbReference>
<dbReference type="AlphaFoldDB" id="A0A812J6D7"/>
<dbReference type="Proteomes" id="UP000649617">
    <property type="component" value="Unassembled WGS sequence"/>
</dbReference>
<protein>
    <recommendedName>
        <fullName evidence="1">Aminoglycoside phosphotransferase domain-containing protein</fullName>
    </recommendedName>
</protein>